<keyword evidence="1" id="KW-0812">Transmembrane</keyword>
<dbReference type="AlphaFoldDB" id="A0AAU8SU67"/>
<gene>
    <name evidence="2" type="ORF">OI25_7240</name>
</gene>
<evidence type="ECO:0000256" key="1">
    <source>
        <dbReference type="SAM" id="Phobius"/>
    </source>
</evidence>
<accession>A0AAU8SU67</accession>
<reference evidence="2 3" key="1">
    <citation type="journal article" date="2015" name="Genome Announc.">
        <title>Complete genome sequences for 59 burkholderia isolates, both pathogenic and near neighbor.</title>
        <authorList>
            <person name="Johnson S.L."/>
            <person name="Bishop-Lilly K.A."/>
            <person name="Ladner J.T."/>
            <person name="Daligault H.E."/>
            <person name="Davenport K.W."/>
            <person name="Jaissle J."/>
            <person name="Frey K.G."/>
            <person name="Koroleva G.I."/>
            <person name="Bruce D.C."/>
            <person name="Coyne S.R."/>
            <person name="Broomall S.M."/>
            <person name="Li P.E."/>
            <person name="Teshima H."/>
            <person name="Gibbons H.S."/>
            <person name="Palacios G.F."/>
            <person name="Rosenzweig C.N."/>
            <person name="Redden C.L."/>
            <person name="Xu Y."/>
            <person name="Minogue T.D."/>
            <person name="Chain P.S."/>
        </authorList>
    </citation>
    <scope>NUCLEOTIDE SEQUENCE [LARGE SCALE GENOMIC DNA]</scope>
    <source>
        <strain evidence="2 3">ATCC BAA-463</strain>
    </source>
</reference>
<dbReference type="Proteomes" id="UP000032614">
    <property type="component" value="Chromosome 3"/>
</dbReference>
<dbReference type="EMBL" id="CP010025">
    <property type="protein sequence ID" value="AJZ57044.1"/>
    <property type="molecule type" value="Genomic_DNA"/>
</dbReference>
<name>A0AAU8SU67_9BURK</name>
<organism evidence="2 3">
    <name type="scientific">Paraburkholderia fungorum</name>
    <dbReference type="NCBI Taxonomy" id="134537"/>
    <lineage>
        <taxon>Bacteria</taxon>
        <taxon>Pseudomonadati</taxon>
        <taxon>Pseudomonadota</taxon>
        <taxon>Betaproteobacteria</taxon>
        <taxon>Burkholderiales</taxon>
        <taxon>Burkholderiaceae</taxon>
        <taxon>Paraburkholderia</taxon>
    </lineage>
</organism>
<proteinExistence type="predicted"/>
<protein>
    <submittedName>
        <fullName evidence="2">Uncharacterized protein</fullName>
    </submittedName>
</protein>
<evidence type="ECO:0000313" key="3">
    <source>
        <dbReference type="Proteomes" id="UP000032614"/>
    </source>
</evidence>
<dbReference type="KEGG" id="bfn:OI25_7240"/>
<sequence>MEKRRIVQWFVDLTHGWNSEFHHAIQSKVHAEFKSQFPNGLQNEEDTEPWIRRMSDFYYARMTNTAMLLLAVASVMVSLCALVVSIVALKH</sequence>
<evidence type="ECO:0000313" key="2">
    <source>
        <dbReference type="EMBL" id="AJZ57044.1"/>
    </source>
</evidence>
<keyword evidence="1" id="KW-0472">Membrane</keyword>
<keyword evidence="1" id="KW-1133">Transmembrane helix</keyword>
<feature type="transmembrane region" description="Helical" evidence="1">
    <location>
        <begin position="67"/>
        <end position="89"/>
    </location>
</feature>